<evidence type="ECO:0000259" key="4">
    <source>
        <dbReference type="Pfam" id="PF00501"/>
    </source>
</evidence>
<dbReference type="Pfam" id="PF13193">
    <property type="entry name" value="AMP-binding_C"/>
    <property type="match status" value="1"/>
</dbReference>
<evidence type="ECO:0000313" key="6">
    <source>
        <dbReference type="EMBL" id="QQZ49202.1"/>
    </source>
</evidence>
<dbReference type="InterPro" id="IPR025110">
    <property type="entry name" value="AMP-bd_C"/>
</dbReference>
<dbReference type="GO" id="GO:0006631">
    <property type="term" value="P:fatty acid metabolic process"/>
    <property type="evidence" value="ECO:0007669"/>
    <property type="project" value="TreeGrafter"/>
</dbReference>
<dbReference type="InterPro" id="IPR045851">
    <property type="entry name" value="AMP-bd_C_sf"/>
</dbReference>
<dbReference type="Pfam" id="PF00501">
    <property type="entry name" value="AMP-binding"/>
    <property type="match status" value="1"/>
</dbReference>
<reference evidence="6" key="1">
    <citation type="submission" date="2021-01" db="EMBL/GenBank/DDBJ databases">
        <title>Genome sequence of Phenylobacterium sp. 20VBR1 isolated from a valley glaceir, Ny-Alesund, Svalbard.</title>
        <authorList>
            <person name="Thomas F.A."/>
            <person name="Krishnan K.P."/>
            <person name="Sinha R.K."/>
        </authorList>
    </citation>
    <scope>NUCLEOTIDE SEQUENCE</scope>
    <source>
        <strain evidence="6">20VBR1</strain>
    </source>
</reference>
<dbReference type="Gene3D" id="3.40.50.12780">
    <property type="entry name" value="N-terminal domain of ligase-like"/>
    <property type="match status" value="1"/>
</dbReference>
<evidence type="ECO:0000259" key="5">
    <source>
        <dbReference type="Pfam" id="PF13193"/>
    </source>
</evidence>
<dbReference type="InterPro" id="IPR000873">
    <property type="entry name" value="AMP-dep_synth/lig_dom"/>
</dbReference>
<keyword evidence="2 6" id="KW-0436">Ligase</keyword>
<feature type="region of interest" description="Disordered" evidence="3">
    <location>
        <begin position="219"/>
        <end position="298"/>
    </location>
</feature>
<dbReference type="SUPFAM" id="SSF56801">
    <property type="entry name" value="Acetyl-CoA synthetase-like"/>
    <property type="match status" value="1"/>
</dbReference>
<evidence type="ECO:0000256" key="3">
    <source>
        <dbReference type="SAM" id="MobiDB-lite"/>
    </source>
</evidence>
<dbReference type="CDD" id="cd04433">
    <property type="entry name" value="AFD_class_I"/>
    <property type="match status" value="1"/>
</dbReference>
<accession>A0A974S950</accession>
<dbReference type="PANTHER" id="PTHR43201">
    <property type="entry name" value="ACYL-COA SYNTHETASE"/>
    <property type="match status" value="1"/>
</dbReference>
<evidence type="ECO:0000256" key="2">
    <source>
        <dbReference type="ARBA" id="ARBA00022598"/>
    </source>
</evidence>
<name>A0A974S950_9CAUL</name>
<dbReference type="Gene3D" id="3.30.300.30">
    <property type="match status" value="1"/>
</dbReference>
<organism evidence="6">
    <name type="scientific">Phenylobacterium glaciei</name>
    <dbReference type="NCBI Taxonomy" id="2803784"/>
    <lineage>
        <taxon>Bacteria</taxon>
        <taxon>Pseudomonadati</taxon>
        <taxon>Pseudomonadota</taxon>
        <taxon>Alphaproteobacteria</taxon>
        <taxon>Caulobacterales</taxon>
        <taxon>Caulobacteraceae</taxon>
        <taxon>Phenylobacterium</taxon>
    </lineage>
</organism>
<comment type="similarity">
    <text evidence="1">Belongs to the ATP-dependent AMP-binding enzyme family.</text>
</comment>
<dbReference type="EMBL" id="CP068570">
    <property type="protein sequence ID" value="QQZ49202.1"/>
    <property type="molecule type" value="Genomic_DNA"/>
</dbReference>
<sequence length="298" mass="31168">MTETNAIGTSIAGADYLAHPASSGRVSGVLDIRIVDEAGVAQPANTRGELQIRGASIMRGYWNRPDANADTFVDGWMRTGDVAYVDDEGFVYIVDRIKDLVIRGGENIGCGSVEAALLEHPEVIEASVYGVPDERLGEEVGATIYARSAIDEAELRAFLAPRLARFEIPAISTSPANPCRASPREDFEAATPGRGGRALGIGLVAGGAADGPARAGRLALGPAGPRPCPHAARGGRGWRRGRASRPQSPRWRSRGWGGSPGCRPASPGRSADNDHAAVEGAHGGVHPTLQGIGVTAWR</sequence>
<dbReference type="PANTHER" id="PTHR43201:SF5">
    <property type="entry name" value="MEDIUM-CHAIN ACYL-COA LIGASE ACSF2, MITOCHONDRIAL"/>
    <property type="match status" value="1"/>
</dbReference>
<dbReference type="AlphaFoldDB" id="A0A974S950"/>
<feature type="domain" description="AMP-binding enzyme C-terminal" evidence="5">
    <location>
        <begin position="113"/>
        <end position="169"/>
    </location>
</feature>
<dbReference type="InterPro" id="IPR042099">
    <property type="entry name" value="ANL_N_sf"/>
</dbReference>
<dbReference type="GO" id="GO:0031956">
    <property type="term" value="F:medium-chain fatty acid-CoA ligase activity"/>
    <property type="evidence" value="ECO:0007669"/>
    <property type="project" value="TreeGrafter"/>
</dbReference>
<evidence type="ECO:0000256" key="1">
    <source>
        <dbReference type="ARBA" id="ARBA00006432"/>
    </source>
</evidence>
<proteinExistence type="inferred from homology"/>
<protein>
    <submittedName>
        <fullName evidence="6">Long-chain fatty acid--CoA ligase</fullName>
    </submittedName>
</protein>
<gene>
    <name evidence="6" type="ORF">JKL49_19020</name>
</gene>
<feature type="domain" description="AMP-dependent synthetase/ligase" evidence="4">
    <location>
        <begin position="1"/>
        <end position="62"/>
    </location>
</feature>